<evidence type="ECO:0000313" key="5">
    <source>
        <dbReference type="Ensembl" id="ENSSPAP00000021302.1"/>
    </source>
</evidence>
<dbReference type="AlphaFoldDB" id="A0A3B5B6G3"/>
<sequence>FTSLAVCWLPLILSTHFVCNIERALRINCGPRSISSDTCNKLGCCYDALDLTCFYKLNDCFAYPVSRHSVWTLLYDG</sequence>
<dbReference type="InterPro" id="IPR017957">
    <property type="entry name" value="P_trefoil_CS"/>
</dbReference>
<reference evidence="5" key="1">
    <citation type="submission" date="2023-09" db="UniProtKB">
        <authorList>
            <consortium name="Ensembl"/>
        </authorList>
    </citation>
    <scope>IDENTIFICATION</scope>
</reference>
<feature type="domain" description="P-type" evidence="4">
    <location>
        <begin position="17"/>
        <end position="57"/>
    </location>
</feature>
<keyword evidence="1 2" id="KW-1015">Disulfide bond</keyword>
<dbReference type="InterPro" id="IPR000519">
    <property type="entry name" value="P_trefoil_dom"/>
</dbReference>
<evidence type="ECO:0000259" key="4">
    <source>
        <dbReference type="PROSITE" id="PS51448"/>
    </source>
</evidence>
<dbReference type="Pfam" id="PF00088">
    <property type="entry name" value="Trefoil"/>
    <property type="match status" value="1"/>
</dbReference>
<organism evidence="5">
    <name type="scientific">Stegastes partitus</name>
    <name type="common">bicolor damselfish</name>
    <dbReference type="NCBI Taxonomy" id="144197"/>
    <lineage>
        <taxon>Eukaryota</taxon>
        <taxon>Metazoa</taxon>
        <taxon>Chordata</taxon>
        <taxon>Craniata</taxon>
        <taxon>Vertebrata</taxon>
        <taxon>Euteleostomi</taxon>
        <taxon>Actinopterygii</taxon>
        <taxon>Neopterygii</taxon>
        <taxon>Teleostei</taxon>
        <taxon>Neoteleostei</taxon>
        <taxon>Acanthomorphata</taxon>
        <taxon>Ovalentaria</taxon>
        <taxon>Pomacentridae</taxon>
        <taxon>Stegastes</taxon>
    </lineage>
</organism>
<feature type="disulfide bond" evidence="2">
    <location>
        <begin position="19"/>
        <end position="45"/>
    </location>
</feature>
<accession>A0A3B5B6G3</accession>
<proteinExistence type="predicted"/>
<feature type="disulfide bond" evidence="2">
    <location>
        <begin position="29"/>
        <end position="44"/>
    </location>
</feature>
<dbReference type="InterPro" id="IPR044913">
    <property type="entry name" value="P_trefoil_dom_sf"/>
</dbReference>
<feature type="signal peptide" evidence="3">
    <location>
        <begin position="1"/>
        <end position="20"/>
    </location>
</feature>
<evidence type="ECO:0000256" key="1">
    <source>
        <dbReference type="ARBA" id="ARBA00023157"/>
    </source>
</evidence>
<dbReference type="SMART" id="SM00018">
    <property type="entry name" value="PD"/>
    <property type="match status" value="1"/>
</dbReference>
<dbReference type="Gene3D" id="4.10.110.10">
    <property type="entry name" value="Spasmolytic Protein, domain 1"/>
    <property type="match status" value="1"/>
</dbReference>
<dbReference type="Ensembl" id="ENSSPAT00000021625.1">
    <property type="protein sequence ID" value="ENSSPAP00000021302.1"/>
    <property type="gene ID" value="ENSSPAG00000016059.1"/>
</dbReference>
<dbReference type="CDD" id="cd00111">
    <property type="entry name" value="Trefoil"/>
    <property type="match status" value="1"/>
</dbReference>
<dbReference type="PROSITE" id="PS00025">
    <property type="entry name" value="P_TREFOIL_1"/>
    <property type="match status" value="1"/>
</dbReference>
<dbReference type="SUPFAM" id="SSF57492">
    <property type="entry name" value="Trefoil"/>
    <property type="match status" value="1"/>
</dbReference>
<evidence type="ECO:0000256" key="3">
    <source>
        <dbReference type="SAM" id="SignalP"/>
    </source>
</evidence>
<protein>
    <recommendedName>
        <fullName evidence="4">P-type domain-containing protein</fullName>
    </recommendedName>
</protein>
<comment type="caution">
    <text evidence="2">Lacks conserved residue(s) required for the propagation of feature annotation.</text>
</comment>
<feature type="chain" id="PRO_5017485438" description="P-type domain-containing protein" evidence="3">
    <location>
        <begin position="21"/>
        <end position="77"/>
    </location>
</feature>
<name>A0A3B5B6G3_9TELE</name>
<evidence type="ECO:0000256" key="2">
    <source>
        <dbReference type="PROSITE-ProRule" id="PRU00779"/>
    </source>
</evidence>
<keyword evidence="3" id="KW-0732">Signal</keyword>
<dbReference type="PROSITE" id="PS51448">
    <property type="entry name" value="P_TREFOIL_2"/>
    <property type="match status" value="1"/>
</dbReference>